<evidence type="ECO:0000313" key="2">
    <source>
        <dbReference type="Proteomes" id="UP000237144"/>
    </source>
</evidence>
<sequence length="307" mass="33101">MSLSQATSMPAEYPRDRLSTLPTPLLLRVLATLELPDLVFGVKPASRTLYLHATSLARERALPLWLEQVRQARRSGAPPSATRVSVHVTRPSTVRDETVDALPSYAAVPQAPEPPLAGRLSRELAVFDLFVATLARSLARLSASTLLLTGEDDALRIPGDARQDLFGHLQPKAFCEDCLIAEGRRSGWIVEAPDERGGSSSDLRLTVATSRGASRAASAGRFATVREDDVRVDLKLREARLLLLVHTTSDARSGNAATWKGVATVSRRPEVGIESVARRLAREAGQAGVGPRDALDNVILIVRTAAK</sequence>
<accession>A0A2S5BE85</accession>
<dbReference type="OrthoDB" id="2536866at2759"/>
<organism evidence="1 2">
    <name type="scientific">Rhodotorula taiwanensis</name>
    <dbReference type="NCBI Taxonomy" id="741276"/>
    <lineage>
        <taxon>Eukaryota</taxon>
        <taxon>Fungi</taxon>
        <taxon>Dikarya</taxon>
        <taxon>Basidiomycota</taxon>
        <taxon>Pucciniomycotina</taxon>
        <taxon>Microbotryomycetes</taxon>
        <taxon>Sporidiobolales</taxon>
        <taxon>Sporidiobolaceae</taxon>
        <taxon>Rhodotorula</taxon>
    </lineage>
</organism>
<dbReference type="STRING" id="741276.A0A2S5BE85"/>
<proteinExistence type="predicted"/>
<reference evidence="1 2" key="1">
    <citation type="journal article" date="2018" name="Front. Microbiol.">
        <title>Prospects for Fungal Bioremediation of Acidic Radioactive Waste Sites: Characterization and Genome Sequence of Rhodotorula taiwanensis MD1149.</title>
        <authorList>
            <person name="Tkavc R."/>
            <person name="Matrosova V.Y."/>
            <person name="Grichenko O.E."/>
            <person name="Gostincar C."/>
            <person name="Volpe R.P."/>
            <person name="Klimenkova P."/>
            <person name="Gaidamakova E.K."/>
            <person name="Zhou C.E."/>
            <person name="Stewart B.J."/>
            <person name="Lyman M.G."/>
            <person name="Malfatti S.A."/>
            <person name="Rubinfeld B."/>
            <person name="Courtot M."/>
            <person name="Singh J."/>
            <person name="Dalgard C.L."/>
            <person name="Hamilton T."/>
            <person name="Frey K.G."/>
            <person name="Gunde-Cimerman N."/>
            <person name="Dugan L."/>
            <person name="Daly M.J."/>
        </authorList>
    </citation>
    <scope>NUCLEOTIDE SEQUENCE [LARGE SCALE GENOMIC DNA]</scope>
    <source>
        <strain evidence="1 2">MD1149</strain>
    </source>
</reference>
<dbReference type="EMBL" id="PJQD01000019">
    <property type="protein sequence ID" value="POY75079.1"/>
    <property type="molecule type" value="Genomic_DNA"/>
</dbReference>
<evidence type="ECO:0000313" key="1">
    <source>
        <dbReference type="EMBL" id="POY75079.1"/>
    </source>
</evidence>
<name>A0A2S5BE85_9BASI</name>
<comment type="caution">
    <text evidence="1">The sequence shown here is derived from an EMBL/GenBank/DDBJ whole genome shotgun (WGS) entry which is preliminary data.</text>
</comment>
<keyword evidence="2" id="KW-1185">Reference proteome</keyword>
<dbReference type="AlphaFoldDB" id="A0A2S5BE85"/>
<dbReference type="Proteomes" id="UP000237144">
    <property type="component" value="Unassembled WGS sequence"/>
</dbReference>
<protein>
    <submittedName>
        <fullName evidence="1">Uncharacterized protein</fullName>
    </submittedName>
</protein>
<gene>
    <name evidence="1" type="ORF">BMF94_1708</name>
</gene>